<reference evidence="1" key="1">
    <citation type="journal article" date="2021" name="Proc. Natl. Acad. Sci. U.S.A.">
        <title>A Catalog of Tens of Thousands of Viruses from Human Metagenomes Reveals Hidden Associations with Chronic Diseases.</title>
        <authorList>
            <person name="Tisza M.J."/>
            <person name="Buck C.B."/>
        </authorList>
    </citation>
    <scope>NUCLEOTIDE SEQUENCE</scope>
    <source>
        <strain evidence="1">Ct9lR64</strain>
    </source>
</reference>
<sequence length="87" mass="10647">MNYYSIRELKNKEFSGNFEFEIDGVVRDKILKLLGYDAFDIWFLNTFNRESIITTLKHKIRCKIAWMRFDKRARDYFRGKDIFKHGK</sequence>
<evidence type="ECO:0000313" key="1">
    <source>
        <dbReference type="EMBL" id="DAE23809.1"/>
    </source>
</evidence>
<proteinExistence type="predicted"/>
<organism evidence="1">
    <name type="scientific">Siphoviridae sp. ct9lR64</name>
    <dbReference type="NCBI Taxonomy" id="2826178"/>
    <lineage>
        <taxon>Viruses</taxon>
        <taxon>Duplodnaviria</taxon>
        <taxon>Heunggongvirae</taxon>
        <taxon>Uroviricota</taxon>
        <taxon>Caudoviricetes</taxon>
    </lineage>
</organism>
<accession>A0A8S5QYB9</accession>
<protein>
    <submittedName>
        <fullName evidence="1">Uncharacterized protein</fullName>
    </submittedName>
</protein>
<dbReference type="EMBL" id="BK015760">
    <property type="protein sequence ID" value="DAE23809.1"/>
    <property type="molecule type" value="Genomic_DNA"/>
</dbReference>
<name>A0A8S5QYB9_9CAUD</name>